<dbReference type="EMBL" id="GBXM01050053">
    <property type="protein sequence ID" value="JAH58524.1"/>
    <property type="molecule type" value="Transcribed_RNA"/>
</dbReference>
<sequence length="27" mass="3357">MINRLITQEHQYKRQNNEGYHRTSILI</sequence>
<reference evidence="1" key="1">
    <citation type="submission" date="2014-11" db="EMBL/GenBank/DDBJ databases">
        <authorList>
            <person name="Amaro Gonzalez C."/>
        </authorList>
    </citation>
    <scope>NUCLEOTIDE SEQUENCE</scope>
</reference>
<protein>
    <submittedName>
        <fullName evidence="1">Uncharacterized protein</fullName>
    </submittedName>
</protein>
<reference evidence="1" key="2">
    <citation type="journal article" date="2015" name="Fish Shellfish Immunol.">
        <title>Early steps in the European eel (Anguilla anguilla)-Vibrio vulnificus interaction in the gills: Role of the RtxA13 toxin.</title>
        <authorList>
            <person name="Callol A."/>
            <person name="Pajuelo D."/>
            <person name="Ebbesson L."/>
            <person name="Teles M."/>
            <person name="MacKenzie S."/>
            <person name="Amaro C."/>
        </authorList>
    </citation>
    <scope>NUCLEOTIDE SEQUENCE</scope>
</reference>
<proteinExistence type="predicted"/>
<evidence type="ECO:0000313" key="1">
    <source>
        <dbReference type="EMBL" id="JAH58524.1"/>
    </source>
</evidence>
<name>A0A0E9TXW7_ANGAN</name>
<organism evidence="1">
    <name type="scientific">Anguilla anguilla</name>
    <name type="common">European freshwater eel</name>
    <name type="synonym">Muraena anguilla</name>
    <dbReference type="NCBI Taxonomy" id="7936"/>
    <lineage>
        <taxon>Eukaryota</taxon>
        <taxon>Metazoa</taxon>
        <taxon>Chordata</taxon>
        <taxon>Craniata</taxon>
        <taxon>Vertebrata</taxon>
        <taxon>Euteleostomi</taxon>
        <taxon>Actinopterygii</taxon>
        <taxon>Neopterygii</taxon>
        <taxon>Teleostei</taxon>
        <taxon>Anguilliformes</taxon>
        <taxon>Anguillidae</taxon>
        <taxon>Anguilla</taxon>
    </lineage>
</organism>
<accession>A0A0E9TXW7</accession>
<dbReference type="AlphaFoldDB" id="A0A0E9TXW7"/>